<sequence length="71" mass="8456">MKGKHYYHYRAIDSNRNTLDMWLRNHRDIVSTKAFMKRIIRVYGQPSSIVTDNYASSLKVIKELKAKRILD</sequence>
<dbReference type="AlphaFoldDB" id="A0A1J0A3K4"/>
<dbReference type="Proteomes" id="UP000191200">
    <property type="component" value="Chromosome"/>
</dbReference>
<dbReference type="Pfam" id="PF13610">
    <property type="entry name" value="DDE_Tnp_IS240"/>
    <property type="match status" value="1"/>
</dbReference>
<evidence type="ECO:0000259" key="1">
    <source>
        <dbReference type="Pfam" id="PF13610"/>
    </source>
</evidence>
<dbReference type="InterPro" id="IPR032874">
    <property type="entry name" value="DDE_dom"/>
</dbReference>
<dbReference type="EMBL" id="CP017267">
    <property type="protein sequence ID" value="APB30503.1"/>
    <property type="molecule type" value="Genomic_DNA"/>
</dbReference>
<gene>
    <name evidence="2" type="ORF">BHY08_00875</name>
</gene>
<dbReference type="STRING" id="519472.BHY08_00875"/>
<organism evidence="2 3">
    <name type="scientific">Vagococcus teuberi</name>
    <dbReference type="NCBI Taxonomy" id="519472"/>
    <lineage>
        <taxon>Bacteria</taxon>
        <taxon>Bacillati</taxon>
        <taxon>Bacillota</taxon>
        <taxon>Bacilli</taxon>
        <taxon>Lactobacillales</taxon>
        <taxon>Enterococcaceae</taxon>
        <taxon>Vagococcus</taxon>
    </lineage>
</organism>
<feature type="domain" description="DDE" evidence="1">
    <location>
        <begin position="2"/>
        <end position="70"/>
    </location>
</feature>
<keyword evidence="3" id="KW-1185">Reference proteome</keyword>
<proteinExistence type="predicted"/>
<dbReference type="KEGG" id="vte:BHY08_00875"/>
<name>A0A1J0A3K4_9ENTE</name>
<accession>A0A1J0A3K4</accession>
<evidence type="ECO:0000313" key="2">
    <source>
        <dbReference type="EMBL" id="APB30503.1"/>
    </source>
</evidence>
<evidence type="ECO:0000313" key="3">
    <source>
        <dbReference type="Proteomes" id="UP000191200"/>
    </source>
</evidence>
<dbReference type="OrthoDB" id="4315389at2"/>
<protein>
    <recommendedName>
        <fullName evidence="1">DDE domain-containing protein</fullName>
    </recommendedName>
</protein>
<reference evidence="2 3" key="1">
    <citation type="submission" date="2016-09" db="EMBL/GenBank/DDBJ databases">
        <title>Vagococcus teuberi sp. nov., isolated from the Malian artisanal sour milk fene.</title>
        <authorList>
            <person name="Wullschleger S."/>
            <person name="Seifert C."/>
            <person name="Baumgartner S."/>
            <person name="Lacroix C."/>
            <person name="Bonfoh B."/>
            <person name="Stevens M.J."/>
            <person name="Meile L."/>
        </authorList>
    </citation>
    <scope>NUCLEOTIDE SEQUENCE [LARGE SCALE GENOMIC DNA]</scope>
    <source>
        <strain evidence="2 3">DSM 21459</strain>
    </source>
</reference>